<name>A3JXU0_SAGS3</name>
<reference evidence="2 3" key="1">
    <citation type="submission" date="2006-06" db="EMBL/GenBank/DDBJ databases">
        <authorList>
            <person name="Moran M.A."/>
            <person name="Ferriera S."/>
            <person name="Johnson J."/>
            <person name="Kravitz S."/>
            <person name="Beeson K."/>
            <person name="Sutton G."/>
            <person name="Rogers Y.-H."/>
            <person name="Friedman R."/>
            <person name="Frazier M."/>
            <person name="Venter J.C."/>
        </authorList>
    </citation>
    <scope>NUCLEOTIDE SEQUENCE [LARGE SCALE GENOMIC DNA]</scope>
    <source>
        <strain evidence="2 3">E-37</strain>
    </source>
</reference>
<dbReference type="InterPro" id="IPR009875">
    <property type="entry name" value="PilZ_domain"/>
</dbReference>
<comment type="caution">
    <text evidence="2">The sequence shown here is derived from an EMBL/GenBank/DDBJ whole genome shotgun (WGS) entry which is preliminary data.</text>
</comment>
<dbReference type="RefSeq" id="WP_005855074.1">
    <property type="nucleotide sequence ID" value="NZ_AAYA01000001.1"/>
</dbReference>
<evidence type="ECO:0000313" key="2">
    <source>
        <dbReference type="EMBL" id="EBA10326.1"/>
    </source>
</evidence>
<dbReference type="AlphaFoldDB" id="A3JXU0"/>
<evidence type="ECO:0000313" key="3">
    <source>
        <dbReference type="Proteomes" id="UP000005713"/>
    </source>
</evidence>
<dbReference type="Pfam" id="PF07238">
    <property type="entry name" value="PilZ"/>
    <property type="match status" value="1"/>
</dbReference>
<sequence length="96" mass="10614">MMKKRADRWPSAWGFELRSEDGDFAATIVNVSETGAFAEGSLPLAVGSRVKLMAMRQPVYASVVRISPRGVALSFETPLDAAQLQNLRQYRDLSLL</sequence>
<gene>
    <name evidence="2" type="ORF">SSE37_20012</name>
</gene>
<feature type="domain" description="PilZ" evidence="1">
    <location>
        <begin position="6"/>
        <end position="90"/>
    </location>
</feature>
<dbReference type="Proteomes" id="UP000005713">
    <property type="component" value="Unassembled WGS sequence"/>
</dbReference>
<protein>
    <recommendedName>
        <fullName evidence="1">PilZ domain-containing protein</fullName>
    </recommendedName>
</protein>
<dbReference type="OrthoDB" id="7874044at2"/>
<dbReference type="EMBL" id="AAYA01000001">
    <property type="protein sequence ID" value="EBA10326.1"/>
    <property type="molecule type" value="Genomic_DNA"/>
</dbReference>
<organism evidence="2 3">
    <name type="scientific">Sagittula stellata (strain ATCC 700073 / DSM 11524 / E-37)</name>
    <dbReference type="NCBI Taxonomy" id="388399"/>
    <lineage>
        <taxon>Bacteria</taxon>
        <taxon>Pseudomonadati</taxon>
        <taxon>Pseudomonadota</taxon>
        <taxon>Alphaproteobacteria</taxon>
        <taxon>Rhodobacterales</taxon>
        <taxon>Roseobacteraceae</taxon>
        <taxon>Sagittula</taxon>
    </lineage>
</organism>
<accession>A3JXU0</accession>
<evidence type="ECO:0000259" key="1">
    <source>
        <dbReference type="Pfam" id="PF07238"/>
    </source>
</evidence>
<dbReference type="GO" id="GO:0035438">
    <property type="term" value="F:cyclic-di-GMP binding"/>
    <property type="evidence" value="ECO:0007669"/>
    <property type="project" value="InterPro"/>
</dbReference>
<proteinExistence type="predicted"/>
<keyword evidence="3" id="KW-1185">Reference proteome</keyword>